<reference evidence="1 2" key="1">
    <citation type="journal article" date="2015" name="Int. J. Syst. Evol. Microbiol.">
        <title>Youhaiella tibetensis gen. nov., sp. nov., isolated from subsurface sediment.</title>
        <authorList>
            <person name="Wang Y.X."/>
            <person name="Huang F.Q."/>
            <person name="Nogi Y."/>
            <person name="Pang S.J."/>
            <person name="Wang P.K."/>
            <person name="Lv J."/>
        </authorList>
    </citation>
    <scope>NUCLEOTIDE SEQUENCE [LARGE SCALE GENOMIC DNA]</scope>
    <source>
        <strain evidence="2">fig4</strain>
    </source>
</reference>
<sequence length="120" mass="13096">MRTARINDINVQFYPGDGPLLGSSADALDVIGGTYGLEIEMVAIPVGRLLPEFFELRTGLAGEFIQKLQNYWLRLAIVGDISGQVGASKSLRDFVYETNTVGRHLFVPDEAALGQQLKAL</sequence>
<dbReference type="InterPro" id="IPR025438">
    <property type="entry name" value="DUF4180"/>
</dbReference>
<organism evidence="1 2">
    <name type="scientific">Paradevosia tibetensis</name>
    <dbReference type="NCBI Taxonomy" id="1447062"/>
    <lineage>
        <taxon>Bacteria</taxon>
        <taxon>Pseudomonadati</taxon>
        <taxon>Pseudomonadota</taxon>
        <taxon>Alphaproteobacteria</taxon>
        <taxon>Hyphomicrobiales</taxon>
        <taxon>Devosiaceae</taxon>
        <taxon>Paradevosia</taxon>
    </lineage>
</organism>
<dbReference type="KEGG" id="yti:FNA67_05355"/>
<dbReference type="Pfam" id="PF13788">
    <property type="entry name" value="DUF4180"/>
    <property type="match status" value="1"/>
</dbReference>
<dbReference type="OrthoDB" id="8595425at2"/>
<dbReference type="EMBL" id="CP041690">
    <property type="protein sequence ID" value="QEE19635.1"/>
    <property type="molecule type" value="Genomic_DNA"/>
</dbReference>
<dbReference type="AlphaFoldDB" id="A0A5B9DL53"/>
<gene>
    <name evidence="1" type="ORF">FNA67_05355</name>
</gene>
<accession>A0A5B9DL53</accession>
<proteinExistence type="predicted"/>
<evidence type="ECO:0000313" key="2">
    <source>
        <dbReference type="Proteomes" id="UP000321062"/>
    </source>
</evidence>
<name>A0A5B9DL53_9HYPH</name>
<protein>
    <submittedName>
        <fullName evidence="1">DUF4180 domain-containing protein</fullName>
    </submittedName>
</protein>
<dbReference type="Proteomes" id="UP000321062">
    <property type="component" value="Chromosome"/>
</dbReference>
<evidence type="ECO:0000313" key="1">
    <source>
        <dbReference type="EMBL" id="QEE19635.1"/>
    </source>
</evidence>
<keyword evidence="2" id="KW-1185">Reference proteome</keyword>
<dbReference type="RefSeq" id="WP_049704235.1">
    <property type="nucleotide sequence ID" value="NZ_BMFM01000001.1"/>
</dbReference>